<accession>A0ABV9DH00</accession>
<evidence type="ECO:0000313" key="2">
    <source>
        <dbReference type="EMBL" id="MFC4557852.1"/>
    </source>
</evidence>
<protein>
    <submittedName>
        <fullName evidence="2">YesL family protein</fullName>
    </submittedName>
</protein>
<dbReference type="Pfam" id="PF04854">
    <property type="entry name" value="DUF624"/>
    <property type="match status" value="1"/>
</dbReference>
<keyword evidence="1" id="KW-0812">Transmembrane</keyword>
<feature type="transmembrane region" description="Helical" evidence="1">
    <location>
        <begin position="152"/>
        <end position="171"/>
    </location>
</feature>
<name>A0ABV9DH00_9BACI</name>
<feature type="transmembrane region" description="Helical" evidence="1">
    <location>
        <begin position="109"/>
        <end position="132"/>
    </location>
</feature>
<reference evidence="3" key="1">
    <citation type="journal article" date="2019" name="Int. J. Syst. Evol. Microbiol.">
        <title>The Global Catalogue of Microorganisms (GCM) 10K type strain sequencing project: providing services to taxonomists for standard genome sequencing and annotation.</title>
        <authorList>
            <consortium name="The Broad Institute Genomics Platform"/>
            <consortium name="The Broad Institute Genome Sequencing Center for Infectious Disease"/>
            <person name="Wu L."/>
            <person name="Ma J."/>
        </authorList>
    </citation>
    <scope>NUCLEOTIDE SEQUENCE [LARGE SCALE GENOMIC DNA]</scope>
    <source>
        <strain evidence="3">CGMCC 4.7426</strain>
    </source>
</reference>
<feature type="transmembrane region" description="Helical" evidence="1">
    <location>
        <begin position="23"/>
        <end position="49"/>
    </location>
</feature>
<proteinExistence type="predicted"/>
<evidence type="ECO:0000313" key="3">
    <source>
        <dbReference type="Proteomes" id="UP001595989"/>
    </source>
</evidence>
<dbReference type="EMBL" id="JBHSFU010000004">
    <property type="protein sequence ID" value="MFC4557852.1"/>
    <property type="molecule type" value="Genomic_DNA"/>
</dbReference>
<comment type="caution">
    <text evidence="2">The sequence shown here is derived from an EMBL/GenBank/DDBJ whole genome shotgun (WGS) entry which is preliminary data.</text>
</comment>
<organism evidence="2 3">
    <name type="scientific">Virgibacillus kekensis</name>
    <dbReference type="NCBI Taxonomy" id="202261"/>
    <lineage>
        <taxon>Bacteria</taxon>
        <taxon>Bacillati</taxon>
        <taxon>Bacillota</taxon>
        <taxon>Bacilli</taxon>
        <taxon>Bacillales</taxon>
        <taxon>Bacillaceae</taxon>
        <taxon>Virgibacillus</taxon>
    </lineage>
</organism>
<feature type="transmembrane region" description="Helical" evidence="1">
    <location>
        <begin position="78"/>
        <end position="97"/>
    </location>
</feature>
<dbReference type="InterPro" id="IPR006938">
    <property type="entry name" value="DUF624"/>
</dbReference>
<feature type="transmembrane region" description="Helical" evidence="1">
    <location>
        <begin position="177"/>
        <end position="196"/>
    </location>
</feature>
<evidence type="ECO:0000256" key="1">
    <source>
        <dbReference type="SAM" id="Phobius"/>
    </source>
</evidence>
<keyword evidence="3" id="KW-1185">Reference proteome</keyword>
<gene>
    <name evidence="2" type="ORF">ACFO3D_06465</name>
</gene>
<dbReference type="RefSeq" id="WP_390293984.1">
    <property type="nucleotide sequence ID" value="NZ_JBHSFU010000004.1"/>
</dbReference>
<dbReference type="Proteomes" id="UP001595989">
    <property type="component" value="Unassembled WGS sequence"/>
</dbReference>
<keyword evidence="1" id="KW-1133">Transmembrane helix</keyword>
<keyword evidence="1" id="KW-0472">Membrane</keyword>
<sequence length="212" mass="24278">MNSAITTIFEAFEWFMRLVRLNLVFLLACVSGLVLFSFFPAITASFAVADKWIKGNTDLSVWKEFWKNFKESYIRSQVVGFLMGIAILIIVVDLNFFSQIDVLLMKVPVMILLGLLLIVITITGLYIFPILLKSEVKVKELFITAFFTSLSYIHWTVINLTGIAGLLYVSYRFPGTLFFLTGSCIILWIACMNQIVRNKINRRYEKLKSVAE</sequence>